<gene>
    <name evidence="1" type="ORF">AB1Y20_017212</name>
</gene>
<sequence length="292" mass="30841">MSLSLEGTLFRFATSPSLHAFESPASHAHTRYAIFVGGLTDGLLACDYVPRLAAACDLKGWALVQPLLSSACKGYGTSSIAADAEELAALVSHLRRTRQLRALALLGHSSGCQAAVAFLAAAPPPARQLVVACGLQAAVSDREAWAMEAEAEKRERTLREAARLVAEGRGGQLLQELHYGFVPITAERYTSLFARGGDEDFFSSDLTDDELSARLGHMSGADEYVPPHVDAAALAQRFAKATGAPEATATLVIEGANHALTSPEGAADAFIDAVGELLDKAIGRKFSVDEDF</sequence>
<evidence type="ECO:0000313" key="1">
    <source>
        <dbReference type="EMBL" id="KAL1493507.1"/>
    </source>
</evidence>
<accession>A0AB34ICH7</accession>
<dbReference type="Proteomes" id="UP001515480">
    <property type="component" value="Unassembled WGS sequence"/>
</dbReference>
<dbReference type="InterPro" id="IPR029058">
    <property type="entry name" value="AB_hydrolase_fold"/>
</dbReference>
<name>A0AB34ICH7_PRYPA</name>
<dbReference type="AlphaFoldDB" id="A0AB34ICH7"/>
<dbReference type="PANTHER" id="PTHR31591:SF1">
    <property type="entry name" value="UPF0613 PROTEIN PB24D3.06C"/>
    <property type="match status" value="1"/>
</dbReference>
<dbReference type="PANTHER" id="PTHR31591">
    <property type="entry name" value="UPF0613 PROTEIN PB24D3.06C"/>
    <property type="match status" value="1"/>
</dbReference>
<dbReference type="EMBL" id="JBGBPQ010000034">
    <property type="protein sequence ID" value="KAL1493507.1"/>
    <property type="molecule type" value="Genomic_DNA"/>
</dbReference>
<evidence type="ECO:0008006" key="3">
    <source>
        <dbReference type="Google" id="ProtNLM"/>
    </source>
</evidence>
<dbReference type="Pfam" id="PF08538">
    <property type="entry name" value="DUF1749"/>
    <property type="match status" value="1"/>
</dbReference>
<protein>
    <recommendedName>
        <fullName evidence="3">AB hydrolase-1 domain-containing protein</fullName>
    </recommendedName>
</protein>
<dbReference type="SUPFAM" id="SSF53474">
    <property type="entry name" value="alpha/beta-Hydrolases"/>
    <property type="match status" value="1"/>
</dbReference>
<organism evidence="1 2">
    <name type="scientific">Prymnesium parvum</name>
    <name type="common">Toxic golden alga</name>
    <dbReference type="NCBI Taxonomy" id="97485"/>
    <lineage>
        <taxon>Eukaryota</taxon>
        <taxon>Haptista</taxon>
        <taxon>Haptophyta</taxon>
        <taxon>Prymnesiophyceae</taxon>
        <taxon>Prymnesiales</taxon>
        <taxon>Prymnesiaceae</taxon>
        <taxon>Prymnesium</taxon>
    </lineage>
</organism>
<proteinExistence type="predicted"/>
<reference evidence="1 2" key="1">
    <citation type="journal article" date="2024" name="Science">
        <title>Giant polyketide synthase enzymes in the biosynthesis of giant marine polyether toxins.</title>
        <authorList>
            <person name="Fallon T.R."/>
            <person name="Shende V.V."/>
            <person name="Wierzbicki I.H."/>
            <person name="Pendleton A.L."/>
            <person name="Watervoot N.F."/>
            <person name="Auber R.P."/>
            <person name="Gonzalez D.J."/>
            <person name="Wisecaver J.H."/>
            <person name="Moore B.S."/>
        </authorList>
    </citation>
    <scope>NUCLEOTIDE SEQUENCE [LARGE SCALE GENOMIC DNA]</scope>
    <source>
        <strain evidence="1 2">12B1</strain>
    </source>
</reference>
<comment type="caution">
    <text evidence="1">The sequence shown here is derived from an EMBL/GenBank/DDBJ whole genome shotgun (WGS) entry which is preliminary data.</text>
</comment>
<evidence type="ECO:0000313" key="2">
    <source>
        <dbReference type="Proteomes" id="UP001515480"/>
    </source>
</evidence>
<dbReference type="InterPro" id="IPR013744">
    <property type="entry name" value="SidJ"/>
</dbReference>
<keyword evidence="2" id="KW-1185">Reference proteome</keyword>
<dbReference type="Gene3D" id="3.40.50.1820">
    <property type="entry name" value="alpha/beta hydrolase"/>
    <property type="match status" value="1"/>
</dbReference>